<dbReference type="OrthoDB" id="10067267at2759"/>
<dbReference type="PANTHER" id="PTHR46806:SF7">
    <property type="entry name" value="COAGULATION FACTOR VIII"/>
    <property type="match status" value="1"/>
</dbReference>
<dbReference type="InParanoid" id="A0A1W3JP67"/>
<dbReference type="STRING" id="7719.ENSCINP00000019787"/>
<keyword evidence="2" id="KW-0732">Signal</keyword>
<proteinExistence type="predicted"/>
<dbReference type="GO" id="GO:0005540">
    <property type="term" value="F:hyaluronic acid binding"/>
    <property type="evidence" value="ECO:0007669"/>
    <property type="project" value="InterPro"/>
</dbReference>
<protein>
    <submittedName>
        <fullName evidence="5">Lactadherin</fullName>
    </submittedName>
</protein>
<sequence>MKIFLFGILLISYAVSSLQEVFPVGGRGQYALNYWQARAKCASLGASLASIQELDQARLNGLSHCSCGWLLEKKAGYPMNETKAGCGNRPGVHLCNWRETWDAFCYMDTAIANCSSPLGVETGEITDGQMTASSVYHSFWNERWNPHLARLHKEGVINAWMPHHDGRNQYLEIDMGSAMAVTGIVTQGARRYLANQFVTSFKVAHSKDGEFWRTYTEDNVEKIFAGNFDNDTPVRNSFKNPILARYIKFKPMTYQKHITLRMELYGCDIEDYNMELERKRAVRVTAMNGFGERIPRQ</sequence>
<dbReference type="InterPro" id="IPR000538">
    <property type="entry name" value="Link_dom"/>
</dbReference>
<dbReference type="Pfam" id="PF00754">
    <property type="entry name" value="F5_F8_type_C"/>
    <property type="match status" value="1"/>
</dbReference>
<dbReference type="EMBL" id="EAAA01002199">
    <property type="status" value="NOT_ANNOTATED_CDS"/>
    <property type="molecule type" value="Genomic_DNA"/>
</dbReference>
<dbReference type="PROSITE" id="PS50963">
    <property type="entry name" value="LINK_2"/>
    <property type="match status" value="1"/>
</dbReference>
<dbReference type="KEGG" id="cin:100184245"/>
<dbReference type="InterPro" id="IPR008979">
    <property type="entry name" value="Galactose-bd-like_sf"/>
</dbReference>
<dbReference type="FunFam" id="2.60.120.260:FF:000002">
    <property type="entry name" value="Coagulation factor VIII"/>
    <property type="match status" value="1"/>
</dbReference>
<evidence type="ECO:0000259" key="3">
    <source>
        <dbReference type="PROSITE" id="PS50022"/>
    </source>
</evidence>
<dbReference type="SUPFAM" id="SSF49785">
    <property type="entry name" value="Galactose-binding domain-like"/>
    <property type="match status" value="1"/>
</dbReference>
<dbReference type="CDD" id="cd00057">
    <property type="entry name" value="FA58C"/>
    <property type="match status" value="1"/>
</dbReference>
<dbReference type="Proteomes" id="UP000008144">
    <property type="component" value="Chromosome 5"/>
</dbReference>
<evidence type="ECO:0000259" key="4">
    <source>
        <dbReference type="PROSITE" id="PS50963"/>
    </source>
</evidence>
<gene>
    <name evidence="5" type="primary">LOC100184245</name>
</gene>
<dbReference type="FunCoup" id="A0A1W3JP67">
    <property type="interactions" value="1"/>
</dbReference>
<dbReference type="PROSITE" id="PS50022">
    <property type="entry name" value="FA58C_3"/>
    <property type="match status" value="1"/>
</dbReference>
<dbReference type="GO" id="GO:0007155">
    <property type="term" value="P:cell adhesion"/>
    <property type="evidence" value="ECO:0007669"/>
    <property type="project" value="InterPro"/>
</dbReference>
<evidence type="ECO:0000313" key="6">
    <source>
        <dbReference type="Proteomes" id="UP000008144"/>
    </source>
</evidence>
<dbReference type="InterPro" id="IPR000421">
    <property type="entry name" value="FA58C"/>
</dbReference>
<keyword evidence="6" id="KW-1185">Reference proteome</keyword>
<reference evidence="5" key="4">
    <citation type="submission" date="2025-09" db="UniProtKB">
        <authorList>
            <consortium name="Ensembl"/>
        </authorList>
    </citation>
    <scope>IDENTIFICATION</scope>
</reference>
<dbReference type="EMBL" id="EAAA01002198">
    <property type="status" value="NOT_ANNOTATED_CDS"/>
    <property type="molecule type" value="Genomic_DNA"/>
</dbReference>
<dbReference type="Pfam" id="PF00193">
    <property type="entry name" value="Xlink"/>
    <property type="match status" value="1"/>
</dbReference>
<dbReference type="Gene3D" id="2.60.120.260">
    <property type="entry name" value="Galactose-binding domain-like"/>
    <property type="match status" value="1"/>
</dbReference>
<dbReference type="InterPro" id="IPR016186">
    <property type="entry name" value="C-type_lectin-like/link_sf"/>
</dbReference>
<feature type="chain" id="PRO_5014069087" evidence="2">
    <location>
        <begin position="18"/>
        <end position="297"/>
    </location>
</feature>
<evidence type="ECO:0000313" key="5">
    <source>
        <dbReference type="Ensembl" id="ENSCINP00000019787.3"/>
    </source>
</evidence>
<dbReference type="RefSeq" id="XP_009858662.1">
    <property type="nucleotide sequence ID" value="XM_009860360.3"/>
</dbReference>
<dbReference type="PANTHER" id="PTHR46806">
    <property type="entry name" value="F5/8 TYPE C DOMAIN-CONTAINING PROTEIN"/>
    <property type="match status" value="1"/>
</dbReference>
<name>A0A1W3JP67_CIOIN</name>
<dbReference type="GO" id="GO:0005615">
    <property type="term" value="C:extracellular space"/>
    <property type="evidence" value="ECO:0000318"/>
    <property type="project" value="GO_Central"/>
</dbReference>
<feature type="domain" description="F5/8 type C" evidence="3">
    <location>
        <begin position="114"/>
        <end position="267"/>
    </location>
</feature>
<reference evidence="5" key="2">
    <citation type="journal article" date="2008" name="Genome Biol.">
        <title>Improved genome assembly and evidence-based global gene model set for the chordate Ciona intestinalis: new insight into intron and operon populations.</title>
        <authorList>
            <person name="Satou Y."/>
            <person name="Mineta K."/>
            <person name="Ogasawara M."/>
            <person name="Sasakura Y."/>
            <person name="Shoguchi E."/>
            <person name="Ueno K."/>
            <person name="Yamada L."/>
            <person name="Matsumoto J."/>
            <person name="Wasserscheid J."/>
            <person name="Dewar K."/>
            <person name="Wiley G.B."/>
            <person name="Macmil S.L."/>
            <person name="Roe B.A."/>
            <person name="Zeller R.W."/>
            <person name="Hastings K.E."/>
            <person name="Lemaire P."/>
            <person name="Lindquist E."/>
            <person name="Endo T."/>
            <person name="Hotta K."/>
            <person name="Inaba K."/>
        </authorList>
    </citation>
    <scope>NUCLEOTIDE SEQUENCE [LARGE SCALE GENOMIC DNA]</scope>
    <source>
        <strain evidence="5">wild type</strain>
    </source>
</reference>
<organism evidence="5 6">
    <name type="scientific">Ciona intestinalis</name>
    <name type="common">Transparent sea squirt</name>
    <name type="synonym">Ascidia intestinalis</name>
    <dbReference type="NCBI Taxonomy" id="7719"/>
    <lineage>
        <taxon>Eukaryota</taxon>
        <taxon>Metazoa</taxon>
        <taxon>Chordata</taxon>
        <taxon>Tunicata</taxon>
        <taxon>Ascidiacea</taxon>
        <taxon>Phlebobranchia</taxon>
        <taxon>Cionidae</taxon>
        <taxon>Ciona</taxon>
    </lineage>
</organism>
<dbReference type="SMART" id="SM00231">
    <property type="entry name" value="FA58C"/>
    <property type="match status" value="1"/>
</dbReference>
<accession>A0A1W3JP67</accession>
<dbReference type="Gene3D" id="3.10.100.10">
    <property type="entry name" value="Mannose-Binding Protein A, subunit A"/>
    <property type="match status" value="1"/>
</dbReference>
<dbReference type="SMART" id="SM00445">
    <property type="entry name" value="LINK"/>
    <property type="match status" value="1"/>
</dbReference>
<dbReference type="GeneTree" id="ENSGT00940000157334"/>
<dbReference type="Ensembl" id="ENSCINT00000019787.3">
    <property type="protein sequence ID" value="ENSCINP00000019787.3"/>
    <property type="gene ID" value="ENSCING00000009742.3"/>
</dbReference>
<dbReference type="SUPFAM" id="SSF56436">
    <property type="entry name" value="C-type lectin-like"/>
    <property type="match status" value="1"/>
</dbReference>
<reference evidence="5" key="3">
    <citation type="submission" date="2025-08" db="UniProtKB">
        <authorList>
            <consortium name="Ensembl"/>
        </authorList>
    </citation>
    <scope>IDENTIFICATION</scope>
</reference>
<dbReference type="PROSITE" id="PS01286">
    <property type="entry name" value="FA58C_2"/>
    <property type="match status" value="1"/>
</dbReference>
<dbReference type="AlphaFoldDB" id="A0A1W3JP67"/>
<dbReference type="InterPro" id="IPR050633">
    <property type="entry name" value="Neuropilin_MCO_CoagFactor"/>
</dbReference>
<dbReference type="OMA" id="CNWRETW"/>
<accession>F6TIG3</accession>
<dbReference type="PROSITE" id="PS01285">
    <property type="entry name" value="FA58C_1"/>
    <property type="match status" value="1"/>
</dbReference>
<evidence type="ECO:0000256" key="2">
    <source>
        <dbReference type="SAM" id="SignalP"/>
    </source>
</evidence>
<dbReference type="PROSITE" id="PS01241">
    <property type="entry name" value="LINK_1"/>
    <property type="match status" value="1"/>
</dbReference>
<feature type="domain" description="Link" evidence="4">
    <location>
        <begin position="20"/>
        <end position="107"/>
    </location>
</feature>
<feature type="signal peptide" evidence="2">
    <location>
        <begin position="1"/>
        <end position="17"/>
    </location>
</feature>
<reference evidence="6" key="1">
    <citation type="journal article" date="2002" name="Science">
        <title>The draft genome of Ciona intestinalis: insights into chordate and vertebrate origins.</title>
        <authorList>
            <person name="Dehal P."/>
            <person name="Satou Y."/>
            <person name="Campbell R.K."/>
            <person name="Chapman J."/>
            <person name="Degnan B."/>
            <person name="De Tomaso A."/>
            <person name="Davidson B."/>
            <person name="Di Gregorio A."/>
            <person name="Gelpke M."/>
            <person name="Goodstein D.M."/>
            <person name="Harafuji N."/>
            <person name="Hastings K.E."/>
            <person name="Ho I."/>
            <person name="Hotta K."/>
            <person name="Huang W."/>
            <person name="Kawashima T."/>
            <person name="Lemaire P."/>
            <person name="Martinez D."/>
            <person name="Meinertzhagen I.A."/>
            <person name="Necula S."/>
            <person name="Nonaka M."/>
            <person name="Putnam N."/>
            <person name="Rash S."/>
            <person name="Saiga H."/>
            <person name="Satake M."/>
            <person name="Terry A."/>
            <person name="Yamada L."/>
            <person name="Wang H.G."/>
            <person name="Awazu S."/>
            <person name="Azumi K."/>
            <person name="Boore J."/>
            <person name="Branno M."/>
            <person name="Chin-Bow S."/>
            <person name="DeSantis R."/>
            <person name="Doyle S."/>
            <person name="Francino P."/>
            <person name="Keys D.N."/>
            <person name="Haga S."/>
            <person name="Hayashi H."/>
            <person name="Hino K."/>
            <person name="Imai K.S."/>
            <person name="Inaba K."/>
            <person name="Kano S."/>
            <person name="Kobayashi K."/>
            <person name="Kobayashi M."/>
            <person name="Lee B.I."/>
            <person name="Makabe K.W."/>
            <person name="Manohar C."/>
            <person name="Matassi G."/>
            <person name="Medina M."/>
            <person name="Mochizuki Y."/>
            <person name="Mount S."/>
            <person name="Morishita T."/>
            <person name="Miura S."/>
            <person name="Nakayama A."/>
            <person name="Nishizaka S."/>
            <person name="Nomoto H."/>
            <person name="Ohta F."/>
            <person name="Oishi K."/>
            <person name="Rigoutsos I."/>
            <person name="Sano M."/>
            <person name="Sasaki A."/>
            <person name="Sasakura Y."/>
            <person name="Shoguchi E."/>
            <person name="Shin-i T."/>
            <person name="Spagnuolo A."/>
            <person name="Stainier D."/>
            <person name="Suzuki M.M."/>
            <person name="Tassy O."/>
            <person name="Takatori N."/>
            <person name="Tokuoka M."/>
            <person name="Yagi K."/>
            <person name="Yoshizaki F."/>
            <person name="Wada S."/>
            <person name="Zhang C."/>
            <person name="Hyatt P.D."/>
            <person name="Larimer F."/>
            <person name="Detter C."/>
            <person name="Doggett N."/>
            <person name="Glavina T."/>
            <person name="Hawkins T."/>
            <person name="Richardson P."/>
            <person name="Lucas S."/>
            <person name="Kohara Y."/>
            <person name="Levine M."/>
            <person name="Satoh N."/>
            <person name="Rokhsar D.S."/>
        </authorList>
    </citation>
    <scope>NUCLEOTIDE SEQUENCE [LARGE SCALE GENOMIC DNA]</scope>
</reference>
<dbReference type="eggNOG" id="ENOG502QVK3">
    <property type="taxonomic scope" value="Eukaryota"/>
</dbReference>
<dbReference type="GeneID" id="100184245"/>
<dbReference type="InterPro" id="IPR016187">
    <property type="entry name" value="CTDL_fold"/>
</dbReference>
<evidence type="ECO:0000256" key="1">
    <source>
        <dbReference type="ARBA" id="ARBA00023157"/>
    </source>
</evidence>
<keyword evidence="1" id="KW-1015">Disulfide bond</keyword>